<comment type="similarity">
    <text evidence="2 3">Belongs to the LOG family.</text>
</comment>
<proteinExistence type="inferred from homology"/>
<keyword evidence="3" id="KW-0203">Cytokinin biosynthesis</keyword>
<dbReference type="Proteomes" id="UP000249547">
    <property type="component" value="Unassembled WGS sequence"/>
</dbReference>
<dbReference type="Pfam" id="PF03641">
    <property type="entry name" value="Lysine_decarbox"/>
    <property type="match status" value="1"/>
</dbReference>
<comment type="caution">
    <text evidence="4">The sequence shown here is derived from an EMBL/GenBank/DDBJ whole genome shotgun (WGS) entry which is preliminary data.</text>
</comment>
<dbReference type="PANTHER" id="PTHR31223">
    <property type="entry name" value="LOG FAMILY PROTEIN YJL055W"/>
    <property type="match status" value="1"/>
</dbReference>
<accession>A0A327Q7Q2</accession>
<name>A0A327Q7Q2_9BACT</name>
<dbReference type="GO" id="GO:0008714">
    <property type="term" value="F:AMP nucleosidase activity"/>
    <property type="evidence" value="ECO:0007669"/>
    <property type="project" value="UniProtKB-EC"/>
</dbReference>
<dbReference type="InterPro" id="IPR005269">
    <property type="entry name" value="LOG"/>
</dbReference>
<dbReference type="SUPFAM" id="SSF102405">
    <property type="entry name" value="MCP/YpsA-like"/>
    <property type="match status" value="1"/>
</dbReference>
<dbReference type="GO" id="GO:0009691">
    <property type="term" value="P:cytokinin biosynthetic process"/>
    <property type="evidence" value="ECO:0007669"/>
    <property type="project" value="UniProtKB-UniRule"/>
</dbReference>
<comment type="catalytic activity">
    <reaction evidence="1">
        <text>AMP + H2O = D-ribose 5-phosphate + adenine</text>
        <dbReference type="Rhea" id="RHEA:20129"/>
        <dbReference type="ChEBI" id="CHEBI:15377"/>
        <dbReference type="ChEBI" id="CHEBI:16708"/>
        <dbReference type="ChEBI" id="CHEBI:78346"/>
        <dbReference type="ChEBI" id="CHEBI:456215"/>
        <dbReference type="EC" id="3.2.2.4"/>
    </reaction>
</comment>
<evidence type="ECO:0000256" key="3">
    <source>
        <dbReference type="RuleBase" id="RU363015"/>
    </source>
</evidence>
<evidence type="ECO:0000313" key="5">
    <source>
        <dbReference type="Proteomes" id="UP000249547"/>
    </source>
</evidence>
<organism evidence="4 5">
    <name type="scientific">Chitinophaga skermanii</name>
    <dbReference type="NCBI Taxonomy" id="331697"/>
    <lineage>
        <taxon>Bacteria</taxon>
        <taxon>Pseudomonadati</taxon>
        <taxon>Bacteroidota</taxon>
        <taxon>Chitinophagia</taxon>
        <taxon>Chitinophagales</taxon>
        <taxon>Chitinophagaceae</taxon>
        <taxon>Chitinophaga</taxon>
    </lineage>
</organism>
<protein>
    <recommendedName>
        <fullName evidence="3">Cytokinin riboside 5'-monophosphate phosphoribohydrolase</fullName>
        <ecNumber evidence="3">3.2.2.n1</ecNumber>
    </recommendedName>
</protein>
<dbReference type="InterPro" id="IPR031100">
    <property type="entry name" value="LOG_fam"/>
</dbReference>
<reference evidence="4 5" key="1">
    <citation type="submission" date="2018-06" db="EMBL/GenBank/DDBJ databases">
        <title>Genomic Encyclopedia of Archaeal and Bacterial Type Strains, Phase II (KMG-II): from individual species to whole genera.</title>
        <authorList>
            <person name="Goeker M."/>
        </authorList>
    </citation>
    <scope>NUCLEOTIDE SEQUENCE [LARGE SCALE GENOMIC DNA]</scope>
    <source>
        <strain evidence="4 5">DSM 23857</strain>
    </source>
</reference>
<dbReference type="AlphaFoldDB" id="A0A327Q7Q2"/>
<gene>
    <name evidence="4" type="ORF">LX64_04467</name>
</gene>
<dbReference type="Gene3D" id="3.40.50.450">
    <property type="match status" value="1"/>
</dbReference>
<sequence length="178" mass="19448">MSTSIGVFCGSSVGNNPHYAKETKALGHLMADKGMTMVYGGGQAGLMGIAADAVLEKGGKVIGVIPEFLNTKERKHNNLTQQIEVQTMHQRKTILYELSTMAIALPGGFGTLDELFEIITWNQLTLHTKTVGLLNVDGFYDHLYQHILHVGNEGFAPKLQIENLHMAPTAEELLLKMA</sequence>
<dbReference type="NCBIfam" id="TIGR00730">
    <property type="entry name" value="Rossman fold protein, TIGR00730 family"/>
    <property type="match status" value="1"/>
</dbReference>
<dbReference type="EC" id="3.2.2.n1" evidence="3"/>
<dbReference type="RefSeq" id="WP_111599854.1">
    <property type="nucleotide sequence ID" value="NZ_QLLL01000009.1"/>
</dbReference>
<keyword evidence="5" id="KW-1185">Reference proteome</keyword>
<dbReference type="PANTHER" id="PTHR31223:SF70">
    <property type="entry name" value="LOG FAMILY PROTEIN YJL055W"/>
    <property type="match status" value="1"/>
</dbReference>
<evidence type="ECO:0000313" key="4">
    <source>
        <dbReference type="EMBL" id="RAI99913.1"/>
    </source>
</evidence>
<evidence type="ECO:0000256" key="1">
    <source>
        <dbReference type="ARBA" id="ARBA00000274"/>
    </source>
</evidence>
<keyword evidence="3" id="KW-0378">Hydrolase</keyword>
<dbReference type="EMBL" id="QLLL01000009">
    <property type="protein sequence ID" value="RAI99913.1"/>
    <property type="molecule type" value="Genomic_DNA"/>
</dbReference>
<dbReference type="OrthoDB" id="9801098at2"/>
<dbReference type="GO" id="GO:0005829">
    <property type="term" value="C:cytosol"/>
    <property type="evidence" value="ECO:0007669"/>
    <property type="project" value="TreeGrafter"/>
</dbReference>
<evidence type="ECO:0000256" key="2">
    <source>
        <dbReference type="ARBA" id="ARBA00006763"/>
    </source>
</evidence>